<reference evidence="2" key="1">
    <citation type="journal article" date="2019" name="Int. J. Syst. Evol. Microbiol.">
        <title>The Global Catalogue of Microorganisms (GCM) 10K type strain sequencing project: providing services to taxonomists for standard genome sequencing and annotation.</title>
        <authorList>
            <consortium name="The Broad Institute Genomics Platform"/>
            <consortium name="The Broad Institute Genome Sequencing Center for Infectious Disease"/>
            <person name="Wu L."/>
            <person name="Ma J."/>
        </authorList>
    </citation>
    <scope>NUCLEOTIDE SEQUENCE [LARGE SCALE GENOMIC DNA]</scope>
    <source>
        <strain evidence="2">S1</strain>
    </source>
</reference>
<dbReference type="Gene3D" id="3.30.530.20">
    <property type="match status" value="1"/>
</dbReference>
<dbReference type="EMBL" id="JBHTNU010000008">
    <property type="protein sequence ID" value="MFD1427322.1"/>
    <property type="molecule type" value="Genomic_DNA"/>
</dbReference>
<dbReference type="SUPFAM" id="SSF55961">
    <property type="entry name" value="Bet v1-like"/>
    <property type="match status" value="1"/>
</dbReference>
<accession>A0ABW4CA92</accession>
<dbReference type="Proteomes" id="UP001597282">
    <property type="component" value="Unassembled WGS sequence"/>
</dbReference>
<dbReference type="InterPro" id="IPR023393">
    <property type="entry name" value="START-like_dom_sf"/>
</dbReference>
<dbReference type="CDD" id="cd07812">
    <property type="entry name" value="SRPBCC"/>
    <property type="match status" value="1"/>
</dbReference>
<proteinExistence type="predicted"/>
<gene>
    <name evidence="1" type="ORF">ACFQ4Y_10330</name>
</gene>
<sequence length="151" mass="17926">MHLSMETYAQTTPEHLFDYLETEGQLKQWVPRLNRITYKYIPETGEWKSATFILHFRSGRKERQVHGEVVAYRKPELFGIRLFFAHTILDVFFTLREEEEGQVQIICDCEVSVGGRVNRLKAHLDTWKIRRAFIAYFKYLKSRVENLPLSA</sequence>
<comment type="caution">
    <text evidence="1">The sequence shown here is derived from an EMBL/GenBank/DDBJ whole genome shotgun (WGS) entry which is preliminary data.</text>
</comment>
<organism evidence="1 2">
    <name type="scientific">Kroppenstedtia sanguinis</name>
    <dbReference type="NCBI Taxonomy" id="1380684"/>
    <lineage>
        <taxon>Bacteria</taxon>
        <taxon>Bacillati</taxon>
        <taxon>Bacillota</taxon>
        <taxon>Bacilli</taxon>
        <taxon>Bacillales</taxon>
        <taxon>Thermoactinomycetaceae</taxon>
        <taxon>Kroppenstedtia</taxon>
    </lineage>
</organism>
<name>A0ABW4CA92_9BACL</name>
<dbReference type="RefSeq" id="WP_380165231.1">
    <property type="nucleotide sequence ID" value="NZ_JBHTNU010000008.1"/>
</dbReference>
<evidence type="ECO:0000313" key="1">
    <source>
        <dbReference type="EMBL" id="MFD1427322.1"/>
    </source>
</evidence>
<evidence type="ECO:0000313" key="2">
    <source>
        <dbReference type="Proteomes" id="UP001597282"/>
    </source>
</evidence>
<keyword evidence="2" id="KW-1185">Reference proteome</keyword>
<protein>
    <submittedName>
        <fullName evidence="1">SRPBCC family protein</fullName>
    </submittedName>
</protein>